<feature type="compositionally biased region" description="Polar residues" evidence="1">
    <location>
        <begin position="112"/>
        <end position="123"/>
    </location>
</feature>
<gene>
    <name evidence="2" type="ORF">TSIB3V08_LOCUS3967</name>
</gene>
<evidence type="ECO:0000256" key="1">
    <source>
        <dbReference type="SAM" id="MobiDB-lite"/>
    </source>
</evidence>
<feature type="compositionally biased region" description="Polar residues" evidence="1">
    <location>
        <begin position="131"/>
        <end position="144"/>
    </location>
</feature>
<evidence type="ECO:0000313" key="2">
    <source>
        <dbReference type="EMBL" id="CAD7259769.1"/>
    </source>
</evidence>
<sequence length="1214" mass="135109">MRRVWNEFKASYALHQNSNIKIILQLMTKNALRDLKKYGENKSKLNKKRKCLERQLRGGYQQEQIKSPPAVQSHRFDPSNNFYENQLANNSNEPCGNVLQVQSGAQRLDSLLSLNDQGGNNTAPQPPERGSSFTVMSQTHSVLRNSSNTLTGSGGSLGVMPTNTSSTLKLSDHGHQGVGTATIKRVSFHDPNANQQTQSQTIEQMKEDPNHFINEAEGMLSSPKSPDSGSFLTNTPGVIGAQEVYKDPRTRMLAQQQQQKSTRAGPLPEKLSFKEKMKMFAMETGENGTPRDKVCPRSPSFVLVSEPNPRVVSFLMDGLLYGVTLIEHSRRDYTRVEITEFKHTERGKCAWQDAELDLVLSDVWVLLFCADVLFLLRASQGAAEQPPISILTHRALTGPNPTLHVSKKRDLQSQGSPHASRFLPHCSAGMMIPRNYQGYPSIPPDPSAELVCQSHKASCLPLPGISPCSSWKVVYQLFLKTTFTFSYIPPLKPHLRPSQSRFPPRLSISALMYFALALSEAAAASLFRNLQWAGSLRISITHQFPLHFLLLVFLFQYPIALFLTRRSNGHTPRATFGASFATVSSTTQSTGSRNLWYLLRDLLVLARSPCSLLFHDLFPTLVSPLITGMDLIAFCRADISSFAITLTLSPVSTGSGSSMPIDEFLEGSPPSTRSSYIVPSISSDCNPTMPHGRLSIGIGKSLSYEDSGQLAGTWYVPKFIVAEIVLHTTQLLSFHTSVQNHTLTACQPDQQKQKLRTASPVECRNCWHEHMPSLIAAWQGDPASPPKFDQHCVLQASSITVESIQGPAERGLKDRQRSDATVWFHQYIGGRWLVERFRGIVASQPSVTRLITSSTLCVALPPPIGLSSSAARNRFWSNMLVFQPTLTCRFLERICNFPLCGSLLDVPDLKVDFLHLAQDLRIFFERVCHQPPKFVSPGTTLLVEDNQKLTSVCPANLLYAISDLFLGDIFLDFPENVSVGLAFISTDHQCTGVHSFRFPPLFIDIIDFGVKAILCVAISESIMLNDGEVAIWLPSDFTQYVESLNEFSRGLGLQQLFQLPVCTVHMQTKCHVSVWVAPLLRKPLNYNLQANCLQYKQGLSISHKLTTTKTNTTDLPNCTDTTCCWLDSRTTGPPKQNHPNKTTNQAILRAAPIQTLNNNSPRGLRLERRNSSPVPKFRFHSHLDTRRTSPSLFMFFCSPPPPVIPSFRVVCFTV</sequence>
<dbReference type="InterPro" id="IPR028842">
    <property type="entry name" value="Afadin"/>
</dbReference>
<dbReference type="GO" id="GO:0005912">
    <property type="term" value="C:adherens junction"/>
    <property type="evidence" value="ECO:0007669"/>
    <property type="project" value="TreeGrafter"/>
</dbReference>
<proteinExistence type="predicted"/>
<dbReference type="PANTHER" id="PTHR10398">
    <property type="entry name" value="AFADIN"/>
    <property type="match status" value="1"/>
</dbReference>
<dbReference type="EMBL" id="OC001373">
    <property type="protein sequence ID" value="CAD7259769.1"/>
    <property type="molecule type" value="Genomic_DNA"/>
</dbReference>
<organism evidence="2">
    <name type="scientific">Timema shepardi</name>
    <name type="common">Walking stick</name>
    <dbReference type="NCBI Taxonomy" id="629360"/>
    <lineage>
        <taxon>Eukaryota</taxon>
        <taxon>Metazoa</taxon>
        <taxon>Ecdysozoa</taxon>
        <taxon>Arthropoda</taxon>
        <taxon>Hexapoda</taxon>
        <taxon>Insecta</taxon>
        <taxon>Pterygota</taxon>
        <taxon>Neoptera</taxon>
        <taxon>Polyneoptera</taxon>
        <taxon>Phasmatodea</taxon>
        <taxon>Timematodea</taxon>
        <taxon>Timematoidea</taxon>
        <taxon>Timematidae</taxon>
        <taxon>Timema</taxon>
    </lineage>
</organism>
<dbReference type="GO" id="GO:0050839">
    <property type="term" value="F:cell adhesion molecule binding"/>
    <property type="evidence" value="ECO:0007669"/>
    <property type="project" value="TreeGrafter"/>
</dbReference>
<dbReference type="AlphaFoldDB" id="A0A7R9ATB4"/>
<feature type="region of interest" description="Disordered" evidence="1">
    <location>
        <begin position="112"/>
        <end position="175"/>
    </location>
</feature>
<reference evidence="2" key="1">
    <citation type="submission" date="2020-11" db="EMBL/GenBank/DDBJ databases">
        <authorList>
            <person name="Tran Van P."/>
        </authorList>
    </citation>
    <scope>NUCLEOTIDE SEQUENCE</scope>
</reference>
<dbReference type="GO" id="GO:0032880">
    <property type="term" value="P:regulation of protein localization"/>
    <property type="evidence" value="ECO:0007669"/>
    <property type="project" value="TreeGrafter"/>
</dbReference>
<accession>A0A7R9ATB4</accession>
<protein>
    <submittedName>
        <fullName evidence="2">Uncharacterized protein</fullName>
    </submittedName>
</protein>
<dbReference type="PANTHER" id="PTHR10398:SF2">
    <property type="entry name" value="AFADIN"/>
    <property type="match status" value="1"/>
</dbReference>
<name>A0A7R9ATB4_TIMSH</name>